<dbReference type="InterPro" id="IPR001343">
    <property type="entry name" value="Hemolysn_Ca-bd"/>
</dbReference>
<dbReference type="Pfam" id="PF00353">
    <property type="entry name" value="HemolysinCabind"/>
    <property type="match status" value="2"/>
</dbReference>
<reference evidence="3" key="2">
    <citation type="submission" date="2020-09" db="EMBL/GenBank/DDBJ databases">
        <authorList>
            <person name="Sun Q."/>
            <person name="Zhou Y."/>
        </authorList>
    </citation>
    <scope>NUCLEOTIDE SEQUENCE</scope>
    <source>
        <strain evidence="3">CGMCC 1.7081</strain>
    </source>
</reference>
<keyword evidence="4" id="KW-1185">Reference proteome</keyword>
<dbReference type="InterPro" id="IPR011049">
    <property type="entry name" value="Serralysin-like_metalloprot_C"/>
</dbReference>
<dbReference type="PRINTS" id="PR00313">
    <property type="entry name" value="CABNDNGRPT"/>
</dbReference>
<dbReference type="GO" id="GO:0005576">
    <property type="term" value="C:extracellular region"/>
    <property type="evidence" value="ECO:0007669"/>
    <property type="project" value="UniProtKB-SubCell"/>
</dbReference>
<dbReference type="SUPFAM" id="SSF51120">
    <property type="entry name" value="beta-Roll"/>
    <property type="match status" value="1"/>
</dbReference>
<evidence type="ECO:0000256" key="2">
    <source>
        <dbReference type="ARBA" id="ARBA00022525"/>
    </source>
</evidence>
<evidence type="ECO:0008006" key="5">
    <source>
        <dbReference type="Google" id="ProtNLM"/>
    </source>
</evidence>
<evidence type="ECO:0000313" key="4">
    <source>
        <dbReference type="Proteomes" id="UP000611500"/>
    </source>
</evidence>
<dbReference type="InterPro" id="IPR050557">
    <property type="entry name" value="RTX_toxin/Mannuronan_C5-epim"/>
</dbReference>
<dbReference type="Proteomes" id="UP000611500">
    <property type="component" value="Unassembled WGS sequence"/>
</dbReference>
<reference evidence="3" key="1">
    <citation type="journal article" date="2014" name="Int. J. Syst. Evol. Microbiol.">
        <title>Complete genome sequence of Corynebacterium casei LMG S-19264T (=DSM 44701T), isolated from a smear-ripened cheese.</title>
        <authorList>
            <consortium name="US DOE Joint Genome Institute (JGI-PGF)"/>
            <person name="Walter F."/>
            <person name="Albersmeier A."/>
            <person name="Kalinowski J."/>
            <person name="Ruckert C."/>
        </authorList>
    </citation>
    <scope>NUCLEOTIDE SEQUENCE</scope>
    <source>
        <strain evidence="3">CGMCC 1.7081</strain>
    </source>
</reference>
<dbReference type="AlphaFoldDB" id="A0A8J3H854"/>
<protein>
    <recommendedName>
        <fullName evidence="5">Hemolysin-type calcium-binding repeat-containing protein</fullName>
    </recommendedName>
</protein>
<gene>
    <name evidence="3" type="ORF">GCM10010961_23820</name>
</gene>
<evidence type="ECO:0000313" key="3">
    <source>
        <dbReference type="EMBL" id="GHG92112.1"/>
    </source>
</evidence>
<dbReference type="GO" id="GO:0005509">
    <property type="term" value="F:calcium ion binding"/>
    <property type="evidence" value="ECO:0007669"/>
    <property type="project" value="InterPro"/>
</dbReference>
<dbReference type="PANTHER" id="PTHR38340">
    <property type="entry name" value="S-LAYER PROTEIN"/>
    <property type="match status" value="1"/>
</dbReference>
<accession>A0A8J3H854</accession>
<proteinExistence type="predicted"/>
<dbReference type="PROSITE" id="PS00330">
    <property type="entry name" value="HEMOLYSIN_CALCIUM"/>
    <property type="match status" value="2"/>
</dbReference>
<sequence>MVKVIFTGTTPTDQAHGALGFLSVHFSGFYSVEDTGPSGFTVTYEFPSYPGLPDIEQAPDIYSGSGLSYRPITFNGVTLETPYSGMITAISETEADYSARVTGLNLAARDFYDVSATKNNADNFALMKTVFSDDDILKGGSVRDKLGGFDGNDRLEGRGGNDVLFGGKGNDKLSGGAGQDKLFGGAGRDILNGNAGADELDGGAGRDRLTGGAGRDTFVFGNSGVDRILDFQDDIDTLRLDAAALGFGTGLTGAEVVDLFGTTIGDREALDFGDGNKLIFHGLSDISQIADDLLIA</sequence>
<dbReference type="RefSeq" id="WP_051312404.1">
    <property type="nucleotide sequence ID" value="NZ_BNAP01000009.1"/>
</dbReference>
<comment type="caution">
    <text evidence="3">The sequence shown here is derived from an EMBL/GenBank/DDBJ whole genome shotgun (WGS) entry which is preliminary data.</text>
</comment>
<dbReference type="PANTHER" id="PTHR38340:SF1">
    <property type="entry name" value="S-LAYER PROTEIN"/>
    <property type="match status" value="1"/>
</dbReference>
<dbReference type="Gene3D" id="2.150.10.10">
    <property type="entry name" value="Serralysin-like metalloprotease, C-terminal"/>
    <property type="match status" value="2"/>
</dbReference>
<keyword evidence="2" id="KW-0964">Secreted</keyword>
<evidence type="ECO:0000256" key="1">
    <source>
        <dbReference type="ARBA" id="ARBA00004613"/>
    </source>
</evidence>
<comment type="subcellular location">
    <subcellularLocation>
        <location evidence="1">Secreted</location>
    </subcellularLocation>
</comment>
<name>A0A8J3H854_9RHOB</name>
<dbReference type="InterPro" id="IPR018511">
    <property type="entry name" value="Hemolysin-typ_Ca-bd_CS"/>
</dbReference>
<dbReference type="EMBL" id="BNAP01000009">
    <property type="protein sequence ID" value="GHG92112.1"/>
    <property type="molecule type" value="Genomic_DNA"/>
</dbReference>
<organism evidence="3 4">
    <name type="scientific">Pseudodonghicola xiamenensis</name>
    <dbReference type="NCBI Taxonomy" id="337702"/>
    <lineage>
        <taxon>Bacteria</taxon>
        <taxon>Pseudomonadati</taxon>
        <taxon>Pseudomonadota</taxon>
        <taxon>Alphaproteobacteria</taxon>
        <taxon>Rhodobacterales</taxon>
        <taxon>Paracoccaceae</taxon>
        <taxon>Pseudodonghicola</taxon>
    </lineage>
</organism>